<protein>
    <submittedName>
        <fullName evidence="1">Uncharacterized protein</fullName>
    </submittedName>
</protein>
<evidence type="ECO:0000313" key="2">
    <source>
        <dbReference type="Proteomes" id="UP000003671"/>
    </source>
</evidence>
<name>C9KJR9_9FIRM</name>
<gene>
    <name evidence="1" type="ORF">MITSMUL_03407</name>
</gene>
<evidence type="ECO:0000313" key="1">
    <source>
        <dbReference type="EMBL" id="EEX69869.1"/>
    </source>
</evidence>
<proteinExistence type="predicted"/>
<reference evidence="1" key="1">
    <citation type="submission" date="2009-09" db="EMBL/GenBank/DDBJ databases">
        <authorList>
            <person name="Weinstock G."/>
            <person name="Sodergren E."/>
            <person name="Clifton S."/>
            <person name="Fulton L."/>
            <person name="Fulton B."/>
            <person name="Courtney L."/>
            <person name="Fronick C."/>
            <person name="Harrison M."/>
            <person name="Strong C."/>
            <person name="Farmer C."/>
            <person name="Delahaunty K."/>
            <person name="Markovic C."/>
            <person name="Hall O."/>
            <person name="Minx P."/>
            <person name="Tomlinson C."/>
            <person name="Mitreva M."/>
            <person name="Nelson J."/>
            <person name="Hou S."/>
            <person name="Wollam A."/>
            <person name="Pepin K.H."/>
            <person name="Johnson M."/>
            <person name="Bhonagiri V."/>
            <person name="Nash W.E."/>
            <person name="Warren W."/>
            <person name="Chinwalla A."/>
            <person name="Mardis E.R."/>
            <person name="Wilson R.K."/>
        </authorList>
    </citation>
    <scope>NUCLEOTIDE SEQUENCE [LARGE SCALE GENOMIC DNA]</scope>
    <source>
        <strain evidence="1">DSM 20544</strain>
    </source>
</reference>
<dbReference type="PATRIC" id="fig|500635.8.peg.823"/>
<organism evidence="1 2">
    <name type="scientific">Mitsuokella multacida DSM 20544</name>
    <dbReference type="NCBI Taxonomy" id="500635"/>
    <lineage>
        <taxon>Bacteria</taxon>
        <taxon>Bacillati</taxon>
        <taxon>Bacillota</taxon>
        <taxon>Negativicutes</taxon>
        <taxon>Selenomonadales</taxon>
        <taxon>Selenomonadaceae</taxon>
        <taxon>Mitsuokella</taxon>
    </lineage>
</organism>
<dbReference type="AlphaFoldDB" id="C9KJR9"/>
<dbReference type="HOGENOM" id="CLU_2494463_0_0_9"/>
<dbReference type="GeneID" id="93480593"/>
<sequence>MGRMIVRTGVSIAAFLAIAMLVPSGGQYGCARAQSAASLTELSSGAGTAIVRDLERRGTPRGNYKISEADDDVVIDAEAYTEGPST</sequence>
<comment type="caution">
    <text evidence="1">The sequence shown here is derived from an EMBL/GenBank/DDBJ whole genome shotgun (WGS) entry which is preliminary data.</text>
</comment>
<dbReference type="EMBL" id="ABWK02000002">
    <property type="protein sequence ID" value="EEX69869.1"/>
    <property type="molecule type" value="Genomic_DNA"/>
</dbReference>
<dbReference type="Proteomes" id="UP000003671">
    <property type="component" value="Unassembled WGS sequence"/>
</dbReference>
<keyword evidence="2" id="KW-1185">Reference proteome</keyword>
<dbReference type="RefSeq" id="WP_005839469.1">
    <property type="nucleotide sequence ID" value="NZ_GG697141.2"/>
</dbReference>
<accession>C9KJR9</accession>